<dbReference type="NCBIfam" id="TIGR00254">
    <property type="entry name" value="GGDEF"/>
    <property type="match status" value="1"/>
</dbReference>
<dbReference type="InterPro" id="IPR029787">
    <property type="entry name" value="Nucleotide_cyclase"/>
</dbReference>
<name>A0A6G7WIZ7_9LACT</name>
<evidence type="ECO:0000313" key="3">
    <source>
        <dbReference type="EMBL" id="QIK52255.1"/>
    </source>
</evidence>
<dbReference type="InterPro" id="IPR013655">
    <property type="entry name" value="PAS_fold_3"/>
</dbReference>
<accession>A0A6G7WIZ7</accession>
<keyword evidence="4" id="KW-1185">Reference proteome</keyword>
<dbReference type="InterPro" id="IPR043128">
    <property type="entry name" value="Rev_trsase/Diguanyl_cyclase"/>
</dbReference>
<evidence type="ECO:0000259" key="1">
    <source>
        <dbReference type="PROSITE" id="PS50883"/>
    </source>
</evidence>
<dbReference type="InterPro" id="IPR001633">
    <property type="entry name" value="EAL_dom"/>
</dbReference>
<sequence length="562" mass="64533">MLFDKKGSMDEHEAHDIIENVVAAGDIGMFSWHMDTGTFELIEHISGYRLQGIHSLPDFLERYVFPKDLEIALQDLNNYLNGKEEVFQSTFRVLDSKDKMHWVFCKGTIMESNKLAGLIYDVSANKMLKGNDYTTNLVDAKYLTRKLGNAIQNKQKENSIGALLYLEIDNLHSLINHYGFKFGSIVLYQMSRILLNFTSGKDEVSRFPNDKFMLLIDNVTSNDEIKNLGKKIIKMLEAPLIVEGLPVYLNVSIGMTLFPDADKDAIELIRQSDFAISHSKEQGSNRASFFDTELMETFNRGMQIESELANALNNDEFYLVYQPQLNVVDNIITGFEVLLRWNNKRLDFVSPAEFIPVAEEKGYIVKTGRWLLQETIKTARSWIDLGLEFGTLSINVSPVELFQKDFRERLLETCVKYDVPPEKIKVEITERTVMNSNAKNITIINDLLADGFKIALDDFGMGYSNFNFLFEFEITTLKLDKSLVEHIKDKKRRLFIESILKLRDYKDFDVIAEGVETKEELDTLVGLGCRRIQGYYFSQPLKRSVAEKFLMDFSNKSADMGK</sequence>
<dbReference type="RefSeq" id="WP_166063320.1">
    <property type="nucleotide sequence ID" value="NZ_CP049889.1"/>
</dbReference>
<dbReference type="InterPro" id="IPR000160">
    <property type="entry name" value="GGDEF_dom"/>
</dbReference>
<dbReference type="PANTHER" id="PTHR33121:SF70">
    <property type="entry name" value="SIGNALING PROTEIN YKOW"/>
    <property type="match status" value="1"/>
</dbReference>
<dbReference type="SMART" id="SM00052">
    <property type="entry name" value="EAL"/>
    <property type="match status" value="1"/>
</dbReference>
<dbReference type="Gene3D" id="3.30.450.20">
    <property type="entry name" value="PAS domain"/>
    <property type="match status" value="1"/>
</dbReference>
<dbReference type="PANTHER" id="PTHR33121">
    <property type="entry name" value="CYCLIC DI-GMP PHOSPHODIESTERASE PDEF"/>
    <property type="match status" value="1"/>
</dbReference>
<evidence type="ECO:0000313" key="4">
    <source>
        <dbReference type="Proteomes" id="UP000501830"/>
    </source>
</evidence>
<reference evidence="3 4" key="1">
    <citation type="journal article" date="2017" name="Int. J. Syst. Evol. Microbiol.">
        <title>Jeotgalibaca porci sp. nov. and Jeotgalibaca arthritidis sp. nov., isolated from pigs, and emended description of the genus Jeotgalibaca.</title>
        <authorList>
            <person name="Zamora L."/>
            <person name="Perez-Sancho M."/>
            <person name="Dominguez L."/>
            <person name="Fernandez-Garayzabal J.F."/>
            <person name="Vela A.I."/>
        </authorList>
    </citation>
    <scope>NUCLEOTIDE SEQUENCE [LARGE SCALE GENOMIC DNA]</scope>
    <source>
        <strain evidence="3 4">CCUG 69148</strain>
    </source>
</reference>
<dbReference type="SUPFAM" id="SSF141868">
    <property type="entry name" value="EAL domain-like"/>
    <property type="match status" value="1"/>
</dbReference>
<dbReference type="GeneID" id="94553520"/>
<dbReference type="InterPro" id="IPR035919">
    <property type="entry name" value="EAL_sf"/>
</dbReference>
<feature type="domain" description="EAL" evidence="1">
    <location>
        <begin position="301"/>
        <end position="554"/>
    </location>
</feature>
<dbReference type="InterPro" id="IPR050706">
    <property type="entry name" value="Cyclic-di-GMP_PDE-like"/>
</dbReference>
<dbReference type="AlphaFoldDB" id="A0A6G7WIZ7"/>
<dbReference type="SUPFAM" id="SSF55073">
    <property type="entry name" value="Nucleotide cyclase"/>
    <property type="match status" value="1"/>
</dbReference>
<dbReference type="EMBL" id="CP049889">
    <property type="protein sequence ID" value="QIK52255.1"/>
    <property type="molecule type" value="Genomic_DNA"/>
</dbReference>
<dbReference type="Pfam" id="PF00990">
    <property type="entry name" value="GGDEF"/>
    <property type="match status" value="1"/>
</dbReference>
<dbReference type="PROSITE" id="PS50887">
    <property type="entry name" value="GGDEF"/>
    <property type="match status" value="1"/>
</dbReference>
<dbReference type="SMART" id="SM00267">
    <property type="entry name" value="GGDEF"/>
    <property type="match status" value="1"/>
</dbReference>
<dbReference type="Gene3D" id="3.30.70.270">
    <property type="match status" value="1"/>
</dbReference>
<dbReference type="Pfam" id="PF08447">
    <property type="entry name" value="PAS_3"/>
    <property type="match status" value="1"/>
</dbReference>
<dbReference type="Gene3D" id="3.20.20.450">
    <property type="entry name" value="EAL domain"/>
    <property type="match status" value="1"/>
</dbReference>
<feature type="domain" description="GGDEF" evidence="2">
    <location>
        <begin position="159"/>
        <end position="292"/>
    </location>
</feature>
<gene>
    <name evidence="3" type="ORF">G7058_09505</name>
</gene>
<organism evidence="3 4">
    <name type="scientific">Jeotgalibaca porci</name>
    <dbReference type="NCBI Taxonomy" id="1868793"/>
    <lineage>
        <taxon>Bacteria</taxon>
        <taxon>Bacillati</taxon>
        <taxon>Bacillota</taxon>
        <taxon>Bacilli</taxon>
        <taxon>Lactobacillales</taxon>
        <taxon>Carnobacteriaceae</taxon>
        <taxon>Jeotgalibaca</taxon>
    </lineage>
</organism>
<dbReference type="Pfam" id="PF00563">
    <property type="entry name" value="EAL"/>
    <property type="match status" value="1"/>
</dbReference>
<dbReference type="CDD" id="cd01949">
    <property type="entry name" value="GGDEF"/>
    <property type="match status" value="1"/>
</dbReference>
<proteinExistence type="predicted"/>
<dbReference type="CDD" id="cd01948">
    <property type="entry name" value="EAL"/>
    <property type="match status" value="1"/>
</dbReference>
<dbReference type="KEGG" id="jpo:G7058_09505"/>
<evidence type="ECO:0000259" key="2">
    <source>
        <dbReference type="PROSITE" id="PS50887"/>
    </source>
</evidence>
<dbReference type="GO" id="GO:0071111">
    <property type="term" value="F:cyclic-guanylate-specific phosphodiesterase activity"/>
    <property type="evidence" value="ECO:0007669"/>
    <property type="project" value="InterPro"/>
</dbReference>
<dbReference type="Proteomes" id="UP000501830">
    <property type="component" value="Chromosome"/>
</dbReference>
<dbReference type="PROSITE" id="PS50883">
    <property type="entry name" value="EAL"/>
    <property type="match status" value="1"/>
</dbReference>
<protein>
    <submittedName>
        <fullName evidence="3">EAL domain-containing protein</fullName>
    </submittedName>
</protein>